<dbReference type="AlphaFoldDB" id="A0A7K4HR39"/>
<sequence>MLGTLTRYLRLMGYDTLSANALSPGNPREDTVLLSIAVSDGRILLTRDAELARRGGERAVYLASEDPTEQVRHLVAMGLVVPSLRFDRCSLCNTPLRPAKKREVEGADYAPKERQGLSFYWCPLCRRLYWEGSHTRRIRRQIQDAVPDLRAD</sequence>
<organism evidence="2 3">
    <name type="scientific">Methanofollis tationis</name>
    <dbReference type="NCBI Taxonomy" id="81417"/>
    <lineage>
        <taxon>Archaea</taxon>
        <taxon>Methanobacteriati</taxon>
        <taxon>Methanobacteriota</taxon>
        <taxon>Stenosarchaea group</taxon>
        <taxon>Methanomicrobia</taxon>
        <taxon>Methanomicrobiales</taxon>
        <taxon>Methanomicrobiaceae</taxon>
        <taxon>Methanofollis</taxon>
    </lineage>
</organism>
<reference evidence="2 3" key="1">
    <citation type="submission" date="2020-06" db="EMBL/GenBank/DDBJ databases">
        <title>Methanofollis fontis sp. nov., a methanogen isolated from marine sediments near a cold seep at Four-Way Closure Ridge offshore southwestern Taiwan.</title>
        <authorList>
            <person name="Chen S.-C."/>
            <person name="Teng N.-H."/>
            <person name="Lin Y.-S."/>
            <person name="Lai M.-C."/>
            <person name="Chen H.-H."/>
            <person name="Wang C.-C."/>
        </authorList>
    </citation>
    <scope>NUCLEOTIDE SEQUENCE [LARGE SCALE GENOMIC DNA]</scope>
    <source>
        <strain evidence="2 3">DSM 2702</strain>
    </source>
</reference>
<name>A0A7K4HR39_9EURY</name>
<gene>
    <name evidence="2" type="ORF">HWN36_10475</name>
</gene>
<evidence type="ECO:0000313" key="2">
    <source>
        <dbReference type="EMBL" id="NVO67721.1"/>
    </source>
</evidence>
<dbReference type="Pfam" id="PF01927">
    <property type="entry name" value="Mut7-C"/>
    <property type="match status" value="1"/>
</dbReference>
<protein>
    <recommendedName>
        <fullName evidence="1">Mut7-C RNAse domain-containing protein</fullName>
    </recommendedName>
</protein>
<proteinExistence type="predicted"/>
<keyword evidence="3" id="KW-1185">Reference proteome</keyword>
<dbReference type="InterPro" id="IPR002782">
    <property type="entry name" value="Mut7-C_RNAse_dom"/>
</dbReference>
<dbReference type="EMBL" id="JABXWR010000001">
    <property type="protein sequence ID" value="NVO67721.1"/>
    <property type="molecule type" value="Genomic_DNA"/>
</dbReference>
<comment type="caution">
    <text evidence="2">The sequence shown here is derived from an EMBL/GenBank/DDBJ whole genome shotgun (WGS) entry which is preliminary data.</text>
</comment>
<dbReference type="OrthoDB" id="1266at2157"/>
<feature type="domain" description="Mut7-C RNAse" evidence="1">
    <location>
        <begin position="1"/>
        <end position="141"/>
    </location>
</feature>
<evidence type="ECO:0000313" key="3">
    <source>
        <dbReference type="Proteomes" id="UP000570823"/>
    </source>
</evidence>
<dbReference type="Proteomes" id="UP000570823">
    <property type="component" value="Unassembled WGS sequence"/>
</dbReference>
<evidence type="ECO:0000259" key="1">
    <source>
        <dbReference type="Pfam" id="PF01927"/>
    </source>
</evidence>
<dbReference type="PANTHER" id="PTHR39081">
    <property type="entry name" value="MUT7-C DOMAIN-CONTAINING PROTEIN"/>
    <property type="match status" value="1"/>
</dbReference>
<dbReference type="PANTHER" id="PTHR39081:SF1">
    <property type="entry name" value="MUT7-C RNASE DOMAIN-CONTAINING PROTEIN"/>
    <property type="match status" value="1"/>
</dbReference>
<accession>A0A7K4HR39</accession>